<evidence type="ECO:0000313" key="4">
    <source>
        <dbReference type="EMBL" id="MBP2028358.1"/>
    </source>
</evidence>
<keyword evidence="5" id="KW-1185">Reference proteome</keyword>
<dbReference type="CDD" id="cd01941">
    <property type="entry name" value="YeiC_kinase_like"/>
    <property type="match status" value="1"/>
</dbReference>
<dbReference type="InterPro" id="IPR002173">
    <property type="entry name" value="Carboh/pur_kinase_PfkB_CS"/>
</dbReference>
<gene>
    <name evidence="4" type="ORF">J2Z35_002159</name>
</gene>
<dbReference type="Proteomes" id="UP001314903">
    <property type="component" value="Unassembled WGS sequence"/>
</dbReference>
<dbReference type="InterPro" id="IPR011611">
    <property type="entry name" value="PfkB_dom"/>
</dbReference>
<comment type="caution">
    <text evidence="4">The sequence shown here is derived from an EMBL/GenBank/DDBJ whole genome shotgun (WGS) entry which is preliminary data.</text>
</comment>
<name>A0ABS4KKQ8_9FIRM</name>
<dbReference type="SUPFAM" id="SSF53613">
    <property type="entry name" value="Ribokinase-like"/>
    <property type="match status" value="1"/>
</dbReference>
<dbReference type="Pfam" id="PF00294">
    <property type="entry name" value="PfkB"/>
    <property type="match status" value="1"/>
</dbReference>
<dbReference type="PROSITE" id="PS00583">
    <property type="entry name" value="PFKB_KINASES_1"/>
    <property type="match status" value="1"/>
</dbReference>
<dbReference type="InterPro" id="IPR029056">
    <property type="entry name" value="Ribokinase-like"/>
</dbReference>
<proteinExistence type="predicted"/>
<dbReference type="EMBL" id="JAGGLI010000027">
    <property type="protein sequence ID" value="MBP2028358.1"/>
    <property type="molecule type" value="Genomic_DNA"/>
</dbReference>
<dbReference type="SUPFAM" id="SSF46785">
    <property type="entry name" value="Winged helix' DNA-binding domain"/>
    <property type="match status" value="1"/>
</dbReference>
<dbReference type="CDD" id="cd00090">
    <property type="entry name" value="HTH_ARSR"/>
    <property type="match status" value="1"/>
</dbReference>
<dbReference type="InterPro" id="IPR036390">
    <property type="entry name" value="WH_DNA-bd_sf"/>
</dbReference>
<accession>A0ABS4KKQ8</accession>
<dbReference type="InterPro" id="IPR012318">
    <property type="entry name" value="HTH_CRP"/>
</dbReference>
<keyword evidence="1 4" id="KW-0808">Transferase</keyword>
<organism evidence="4 5">
    <name type="scientific">Acetoanaerobium pronyense</name>
    <dbReference type="NCBI Taxonomy" id="1482736"/>
    <lineage>
        <taxon>Bacteria</taxon>
        <taxon>Bacillati</taxon>
        <taxon>Bacillota</taxon>
        <taxon>Clostridia</taxon>
        <taxon>Peptostreptococcales</taxon>
        <taxon>Filifactoraceae</taxon>
        <taxon>Acetoanaerobium</taxon>
    </lineage>
</organism>
<evidence type="ECO:0000259" key="3">
    <source>
        <dbReference type="SMART" id="SM00419"/>
    </source>
</evidence>
<evidence type="ECO:0000256" key="2">
    <source>
        <dbReference type="ARBA" id="ARBA00022777"/>
    </source>
</evidence>
<dbReference type="PANTHER" id="PTHR10584:SF166">
    <property type="entry name" value="RIBOKINASE"/>
    <property type="match status" value="1"/>
</dbReference>
<dbReference type="Gene3D" id="3.40.1190.20">
    <property type="match status" value="1"/>
</dbReference>
<feature type="domain" description="HTH crp-type" evidence="3">
    <location>
        <begin position="10"/>
        <end position="56"/>
    </location>
</feature>
<dbReference type="RefSeq" id="WP_209661411.1">
    <property type="nucleotide sequence ID" value="NZ_JAGGLI010000027.1"/>
</dbReference>
<dbReference type="Gene3D" id="1.10.10.10">
    <property type="entry name" value="Winged helix-like DNA-binding domain superfamily/Winged helix DNA-binding domain"/>
    <property type="match status" value="1"/>
</dbReference>
<evidence type="ECO:0000313" key="5">
    <source>
        <dbReference type="Proteomes" id="UP001314903"/>
    </source>
</evidence>
<dbReference type="InterPro" id="IPR036388">
    <property type="entry name" value="WH-like_DNA-bd_sf"/>
</dbReference>
<keyword evidence="2 4" id="KW-0418">Kinase</keyword>
<dbReference type="GO" id="GO:0050225">
    <property type="term" value="F:pseudouridine kinase activity"/>
    <property type="evidence" value="ECO:0007669"/>
    <property type="project" value="UniProtKB-EC"/>
</dbReference>
<sequence length="359" mass="39854">MTNREQEILELIRKKPMISQHDLSKTLGITRSSVAVHITNLIKKGYIAGKGYIIKDEEFVTVVGGVNVDIVGFPSSKLVQMDSNPGKVKISFGGVGRNIAENLVKLGIHTKLISAVGDDLYGHKVFDEARLIGLDMQDSLILKQQSTSTYMAILDEKGDMNVAIAHMDIFEKINIDFIKQKKHLIENSKACVIDTNMPKEVIEYILTNNKKNDFFLDTVSTVKAMKVKDLIGHFHTIKPNKLEAEMLSGIKISSKKDFESCSEYFLNKGVKRVFISLGEEGLYYNDGINKSHISGNKIKVVNATGAGDAFIAALVYGYYNDFDINHSARFAMSAAELALSHEATINPNMSVENIKNIMK</sequence>
<protein>
    <submittedName>
        <fullName evidence="4">Pseudouridine kinase</fullName>
        <ecNumber evidence="4">2.7.1.83</ecNumber>
    </submittedName>
</protein>
<dbReference type="EC" id="2.7.1.83" evidence="4"/>
<dbReference type="SMART" id="SM00419">
    <property type="entry name" value="HTH_CRP"/>
    <property type="match status" value="1"/>
</dbReference>
<dbReference type="InterPro" id="IPR011991">
    <property type="entry name" value="ArsR-like_HTH"/>
</dbReference>
<evidence type="ECO:0000256" key="1">
    <source>
        <dbReference type="ARBA" id="ARBA00022679"/>
    </source>
</evidence>
<reference evidence="4 5" key="1">
    <citation type="submission" date="2021-03" db="EMBL/GenBank/DDBJ databases">
        <title>Genomic Encyclopedia of Type Strains, Phase IV (KMG-IV): sequencing the most valuable type-strain genomes for metagenomic binning, comparative biology and taxonomic classification.</title>
        <authorList>
            <person name="Goeker M."/>
        </authorList>
    </citation>
    <scope>NUCLEOTIDE SEQUENCE [LARGE SCALE GENOMIC DNA]</scope>
    <source>
        <strain evidence="4 5">DSM 27512</strain>
    </source>
</reference>
<dbReference type="PANTHER" id="PTHR10584">
    <property type="entry name" value="SUGAR KINASE"/>
    <property type="match status" value="1"/>
</dbReference>
<dbReference type="Pfam" id="PF13412">
    <property type="entry name" value="HTH_24"/>
    <property type="match status" value="1"/>
</dbReference>